<dbReference type="SUPFAM" id="SSF53098">
    <property type="entry name" value="Ribonuclease H-like"/>
    <property type="match status" value="1"/>
</dbReference>
<accession>A0ABY7QYD9</accession>
<evidence type="ECO:0000313" key="5">
    <source>
        <dbReference type="EMBL" id="WCC79715.1"/>
    </source>
</evidence>
<dbReference type="InterPro" id="IPR001098">
    <property type="entry name" value="DNA-dir_DNA_pol_A_palm_dom"/>
</dbReference>
<dbReference type="EC" id="2.7.7.7" evidence="1"/>
<dbReference type="SUPFAM" id="SSF56672">
    <property type="entry name" value="DNA/RNA polymerases"/>
    <property type="match status" value="1"/>
</dbReference>
<dbReference type="Gene3D" id="3.30.70.370">
    <property type="match status" value="1"/>
</dbReference>
<dbReference type="SMART" id="SM00482">
    <property type="entry name" value="POLAc"/>
    <property type="match status" value="1"/>
</dbReference>
<keyword evidence="2" id="KW-0235">DNA replication</keyword>
<dbReference type="PANTHER" id="PTHR10133:SF27">
    <property type="entry name" value="DNA POLYMERASE NU"/>
    <property type="match status" value="1"/>
</dbReference>
<dbReference type="Proteomes" id="UP001212097">
    <property type="component" value="Chromosome"/>
</dbReference>
<evidence type="ECO:0000259" key="4">
    <source>
        <dbReference type="SMART" id="SM00482"/>
    </source>
</evidence>
<protein>
    <recommendedName>
        <fullName evidence="1">DNA-directed DNA polymerase</fullName>
        <ecNumber evidence="1">2.7.7.7</ecNumber>
    </recommendedName>
</protein>
<dbReference type="Gene3D" id="1.10.150.20">
    <property type="entry name" value="5' to 3' exonuclease, C-terminal subdomain"/>
    <property type="match status" value="1"/>
</dbReference>
<comment type="catalytic activity">
    <reaction evidence="3">
        <text>DNA(n) + a 2'-deoxyribonucleoside 5'-triphosphate = DNA(n+1) + diphosphate</text>
        <dbReference type="Rhea" id="RHEA:22508"/>
        <dbReference type="Rhea" id="RHEA-COMP:17339"/>
        <dbReference type="Rhea" id="RHEA-COMP:17340"/>
        <dbReference type="ChEBI" id="CHEBI:33019"/>
        <dbReference type="ChEBI" id="CHEBI:61560"/>
        <dbReference type="ChEBI" id="CHEBI:173112"/>
        <dbReference type="EC" id="2.7.7.7"/>
    </reaction>
</comment>
<dbReference type="InterPro" id="IPR002298">
    <property type="entry name" value="DNA_polymerase_A"/>
</dbReference>
<dbReference type="RefSeq" id="WP_271417905.1">
    <property type="nucleotide sequence ID" value="NZ_CP115668.1"/>
</dbReference>
<proteinExistence type="predicted"/>
<evidence type="ECO:0000256" key="2">
    <source>
        <dbReference type="ARBA" id="ARBA00022705"/>
    </source>
</evidence>
<sequence>MHELFVDLETFSPVNLNKSGVYPYAEHPDFDILLFGYSIDGGPVQVIDLASGEALPGEVVEALVDPGVTKWAFNAAFERVCLSAWLHRHHPELMVGHTFLDPSQWRCTMVWSAYVGLPMSLEQVATVLNLDVRKDAAGRKLITQFCTPAKPTVLNGGTTRNPPSSDPAGWEAFTAYNRRDVEVELAIHERLAAFPLPEAEWDIYTLDQTINDAGILLDKVLVDKAVECDRQHRATTLARAQKLTGLENPNSPIQLKEWLATHGCRMTSLTKTEVAAALETATGTVREALELRGDLAKSSVKKYEAMQHVAGRDGRGRGFLQFYGAGRTGRFAGRLVQVQNLPRNYLPDLDEARALVRTGNFDAIELLYPSVTDTLSQLVRTAFIPGEGHRFVVADFSAIEARVIAWLAGETTTLKAFEEGKDLYCEIASRMFGVPVEKHGVNGDLRQKGKIAVLACGFGGAAGALKAMGALRMGLAEHELQPLVDAWRAANPNIVDLWAQINSAAIDVISTRQPTRVGPLRFTVESGIFFIELPSGRRLAYVKPRLGENRFGGTSILYDGISTGRKWGTLETYGGKLTENIVQAIARDLLVYGMHRVSQAGHWIVMHVHDEIVVETTTATVDEICALMSTAPDWAAGLPLAADGYECEFYRKD</sequence>
<dbReference type="PANTHER" id="PTHR10133">
    <property type="entry name" value="DNA POLYMERASE I"/>
    <property type="match status" value="1"/>
</dbReference>
<evidence type="ECO:0000313" key="6">
    <source>
        <dbReference type="Proteomes" id="UP001212097"/>
    </source>
</evidence>
<dbReference type="InterPro" id="IPR043502">
    <property type="entry name" value="DNA/RNA_pol_sf"/>
</dbReference>
<reference evidence="5 6" key="2">
    <citation type="submission" date="2023-06" db="EMBL/GenBank/DDBJ databases">
        <title>The Gram-positive Non-spore-bearing Anaerobic Bacilli of Human Feces.</title>
        <authorList>
            <person name="Eggerth A.H."/>
        </authorList>
    </citation>
    <scope>NUCLEOTIDE SEQUENCE [LARGE SCALE GENOMIC DNA]</scope>
    <source>
        <strain evidence="5 6">CBA3108</strain>
    </source>
</reference>
<feature type="domain" description="DNA-directed DNA polymerase family A palm" evidence="4">
    <location>
        <begin position="376"/>
        <end position="620"/>
    </location>
</feature>
<keyword evidence="6" id="KW-1185">Reference proteome</keyword>
<dbReference type="EMBL" id="CP115668">
    <property type="protein sequence ID" value="WCC79715.1"/>
    <property type="molecule type" value="Genomic_DNA"/>
</dbReference>
<evidence type="ECO:0000256" key="1">
    <source>
        <dbReference type="ARBA" id="ARBA00012417"/>
    </source>
</evidence>
<reference evidence="5 6" key="1">
    <citation type="submission" date="2023-01" db="EMBL/GenBank/DDBJ databases">
        <authorList>
            <person name="Lee S.H."/>
            <person name="Jung H.S."/>
            <person name="Yun J.U."/>
        </authorList>
    </citation>
    <scope>NUCLEOTIDE SEQUENCE [LARGE SCALE GENOMIC DNA]</scope>
    <source>
        <strain evidence="5 6">CBA3108</strain>
    </source>
</reference>
<name>A0ABY7QYD9_9ACTN</name>
<organism evidence="5 6">
    <name type="scientific">Cutibacterium equinum</name>
    <dbReference type="NCBI Taxonomy" id="3016342"/>
    <lineage>
        <taxon>Bacteria</taxon>
        <taxon>Bacillati</taxon>
        <taxon>Actinomycetota</taxon>
        <taxon>Actinomycetes</taxon>
        <taxon>Propionibacteriales</taxon>
        <taxon>Propionibacteriaceae</taxon>
        <taxon>Cutibacterium</taxon>
    </lineage>
</organism>
<dbReference type="Pfam" id="PF00476">
    <property type="entry name" value="DNA_pol_A"/>
    <property type="match status" value="1"/>
</dbReference>
<dbReference type="InterPro" id="IPR012337">
    <property type="entry name" value="RNaseH-like_sf"/>
</dbReference>
<evidence type="ECO:0000256" key="3">
    <source>
        <dbReference type="ARBA" id="ARBA00049244"/>
    </source>
</evidence>
<gene>
    <name evidence="5" type="ORF">O6R08_09525</name>
</gene>